<evidence type="ECO:0000313" key="3">
    <source>
        <dbReference type="RefSeq" id="XP_029120159.1"/>
    </source>
</evidence>
<evidence type="ECO:0000259" key="1">
    <source>
        <dbReference type="Pfam" id="PF03732"/>
    </source>
</evidence>
<dbReference type="RefSeq" id="XP_029120159.1">
    <property type="nucleotide sequence ID" value="XM_029264326.1"/>
</dbReference>
<protein>
    <submittedName>
        <fullName evidence="3">Uncharacterized protein LOC114914118</fullName>
    </submittedName>
</protein>
<gene>
    <name evidence="3" type="primary">LOC114914118</name>
</gene>
<dbReference type="PANTHER" id="PTHR37610">
    <property type="entry name" value="CCHC-TYPE DOMAIN-CONTAINING PROTEIN"/>
    <property type="match status" value="1"/>
</dbReference>
<name>A0A8N4EYU2_ELAGV</name>
<feature type="domain" description="Retrotransposon gag" evidence="1">
    <location>
        <begin position="59"/>
        <end position="145"/>
    </location>
</feature>
<dbReference type="InterPro" id="IPR005162">
    <property type="entry name" value="Retrotrans_gag_dom"/>
</dbReference>
<organism evidence="2 3">
    <name type="scientific">Elaeis guineensis var. tenera</name>
    <name type="common">Oil palm</name>
    <dbReference type="NCBI Taxonomy" id="51953"/>
    <lineage>
        <taxon>Eukaryota</taxon>
        <taxon>Viridiplantae</taxon>
        <taxon>Streptophyta</taxon>
        <taxon>Embryophyta</taxon>
        <taxon>Tracheophyta</taxon>
        <taxon>Spermatophyta</taxon>
        <taxon>Magnoliopsida</taxon>
        <taxon>Liliopsida</taxon>
        <taxon>Arecaceae</taxon>
        <taxon>Arecoideae</taxon>
        <taxon>Cocoseae</taxon>
        <taxon>Elaeidinae</taxon>
        <taxon>Elaeis</taxon>
    </lineage>
</organism>
<dbReference type="PANTHER" id="PTHR37610:SF40">
    <property type="entry name" value="OS01G0909600 PROTEIN"/>
    <property type="match status" value="1"/>
</dbReference>
<accession>A0A8N4EYU2</accession>
<reference evidence="3" key="1">
    <citation type="submission" date="2025-08" db="UniProtKB">
        <authorList>
            <consortium name="RefSeq"/>
        </authorList>
    </citation>
    <scope>IDENTIFICATION</scope>
</reference>
<dbReference type="Proteomes" id="UP000504607">
    <property type="component" value="Chromosome 4"/>
</dbReference>
<dbReference type="OrthoDB" id="779197at2759"/>
<sequence length="179" mass="20662">MTIALKAKDKLGFINRKCEMPPADSPLFEKQQMADSMVVSWILNSISKELVESFLYTTYARELWDELEQHFGESHGPLFYQIKQDMSGFSQGNSSVTVYFTKLKKLWDKLSCLHQYPVCNCGAAKTIANMENEDKLVQFLMGLNESYEHVKNQILLMDAFPSVIRAYSMVLRVEKQRDI</sequence>
<proteinExistence type="predicted"/>
<dbReference type="Pfam" id="PF03732">
    <property type="entry name" value="Retrotrans_gag"/>
    <property type="match status" value="1"/>
</dbReference>
<dbReference type="AlphaFoldDB" id="A0A8N4EYU2"/>
<evidence type="ECO:0000313" key="2">
    <source>
        <dbReference type="Proteomes" id="UP000504607"/>
    </source>
</evidence>
<keyword evidence="2" id="KW-1185">Reference proteome</keyword>